<organism evidence="2 3">
    <name type="scientific">Brassica napus</name>
    <name type="common">Rape</name>
    <dbReference type="NCBI Taxonomy" id="3708"/>
    <lineage>
        <taxon>Eukaryota</taxon>
        <taxon>Viridiplantae</taxon>
        <taxon>Streptophyta</taxon>
        <taxon>Embryophyta</taxon>
        <taxon>Tracheophyta</taxon>
        <taxon>Spermatophyta</taxon>
        <taxon>Magnoliopsida</taxon>
        <taxon>eudicotyledons</taxon>
        <taxon>Gunneridae</taxon>
        <taxon>Pentapetalae</taxon>
        <taxon>rosids</taxon>
        <taxon>malvids</taxon>
        <taxon>Brassicales</taxon>
        <taxon>Brassicaceae</taxon>
        <taxon>Brassiceae</taxon>
        <taxon>Brassica</taxon>
    </lineage>
</organism>
<keyword evidence="1" id="KW-0812">Transmembrane</keyword>
<proteinExistence type="predicted"/>
<keyword evidence="1" id="KW-0472">Membrane</keyword>
<gene>
    <name evidence="2" type="primary">BnaA07g36240D</name>
    <name evidence="2" type="ORF">GSBRNA2T00054408001</name>
</gene>
<dbReference type="OMA" id="IIDIFWL"/>
<name>A0A078JID5_BRANA</name>
<dbReference type="AlphaFoldDB" id="A0A078JID5"/>
<dbReference type="PaxDb" id="3708-A0A078JID5"/>
<keyword evidence="3" id="KW-1185">Reference proteome</keyword>
<dbReference type="Proteomes" id="UP000028999">
    <property type="component" value="Unassembled WGS sequence"/>
</dbReference>
<keyword evidence="1" id="KW-1133">Transmembrane helix</keyword>
<protein>
    <submittedName>
        <fullName evidence="2">BnaA07g36240D protein</fullName>
    </submittedName>
</protein>
<reference evidence="2 3" key="1">
    <citation type="journal article" date="2014" name="Science">
        <title>Plant genetics. Early allopolyploid evolution in the post-Neolithic Brassica napus oilseed genome.</title>
        <authorList>
            <person name="Chalhoub B."/>
            <person name="Denoeud F."/>
            <person name="Liu S."/>
            <person name="Parkin I.A."/>
            <person name="Tang H."/>
            <person name="Wang X."/>
            <person name="Chiquet J."/>
            <person name="Belcram H."/>
            <person name="Tong C."/>
            <person name="Samans B."/>
            <person name="Correa M."/>
            <person name="Da Silva C."/>
            <person name="Just J."/>
            <person name="Falentin C."/>
            <person name="Koh C.S."/>
            <person name="Le Clainche I."/>
            <person name="Bernard M."/>
            <person name="Bento P."/>
            <person name="Noel B."/>
            <person name="Labadie K."/>
            <person name="Alberti A."/>
            <person name="Charles M."/>
            <person name="Arnaud D."/>
            <person name="Guo H."/>
            <person name="Daviaud C."/>
            <person name="Alamery S."/>
            <person name="Jabbari K."/>
            <person name="Zhao M."/>
            <person name="Edger P.P."/>
            <person name="Chelaifa H."/>
            <person name="Tack D."/>
            <person name="Lassalle G."/>
            <person name="Mestiri I."/>
            <person name="Schnel N."/>
            <person name="Le Paslier M.C."/>
            <person name="Fan G."/>
            <person name="Renault V."/>
            <person name="Bayer P.E."/>
            <person name="Golicz A.A."/>
            <person name="Manoli S."/>
            <person name="Lee T.H."/>
            <person name="Thi V.H."/>
            <person name="Chalabi S."/>
            <person name="Hu Q."/>
            <person name="Fan C."/>
            <person name="Tollenaere R."/>
            <person name="Lu Y."/>
            <person name="Battail C."/>
            <person name="Shen J."/>
            <person name="Sidebottom C.H."/>
            <person name="Wang X."/>
            <person name="Canaguier A."/>
            <person name="Chauveau A."/>
            <person name="Berard A."/>
            <person name="Deniot G."/>
            <person name="Guan M."/>
            <person name="Liu Z."/>
            <person name="Sun F."/>
            <person name="Lim Y.P."/>
            <person name="Lyons E."/>
            <person name="Town C.D."/>
            <person name="Bancroft I."/>
            <person name="Wang X."/>
            <person name="Meng J."/>
            <person name="Ma J."/>
            <person name="Pires J.C."/>
            <person name="King G.J."/>
            <person name="Brunel D."/>
            <person name="Delourme R."/>
            <person name="Renard M."/>
            <person name="Aury J.M."/>
            <person name="Adams K.L."/>
            <person name="Batley J."/>
            <person name="Snowdon R.J."/>
            <person name="Tost J."/>
            <person name="Edwards D."/>
            <person name="Zhou Y."/>
            <person name="Hua W."/>
            <person name="Sharpe A.G."/>
            <person name="Paterson A.H."/>
            <person name="Guan C."/>
            <person name="Wincker P."/>
        </authorList>
    </citation>
    <scope>NUCLEOTIDE SEQUENCE [LARGE SCALE GENOMIC DNA]</scope>
    <source>
        <strain evidence="3">cv. Darmor-bzh</strain>
    </source>
</reference>
<evidence type="ECO:0000256" key="1">
    <source>
        <dbReference type="SAM" id="Phobius"/>
    </source>
</evidence>
<evidence type="ECO:0000313" key="3">
    <source>
        <dbReference type="Proteomes" id="UP000028999"/>
    </source>
</evidence>
<evidence type="ECO:0000313" key="2">
    <source>
        <dbReference type="EMBL" id="CDY66479.1"/>
    </source>
</evidence>
<sequence length="62" mass="6579">MFLLQVVNTLCVRGVISLGVGATGSVTVLIIDIFWLQSIVRLLSSNCGKALDSPVLSSSSWI</sequence>
<accession>A0A078JID5</accession>
<dbReference type="EMBL" id="LK035283">
    <property type="protein sequence ID" value="CDY66479.1"/>
    <property type="molecule type" value="Genomic_DNA"/>
</dbReference>
<feature type="transmembrane region" description="Helical" evidence="1">
    <location>
        <begin position="12"/>
        <end position="36"/>
    </location>
</feature>
<dbReference type="Gramene" id="CDY66479">
    <property type="protein sequence ID" value="CDY66479"/>
    <property type="gene ID" value="GSBRNA2T00054408001"/>
</dbReference>